<feature type="domain" description="Peptidase M12B" evidence="5">
    <location>
        <begin position="215"/>
        <end position="380"/>
    </location>
</feature>
<reference evidence="7" key="1">
    <citation type="submission" date="2016-10" db="EMBL/GenBank/DDBJ databases">
        <authorList>
            <person name="Varghese N."/>
            <person name="Submissions S."/>
        </authorList>
    </citation>
    <scope>NUCLEOTIDE SEQUENCE [LARGE SCALE GENOMIC DNA]</scope>
    <source>
        <strain evidence="7">DSM 19684</strain>
    </source>
</reference>
<dbReference type="NCBIfam" id="TIGR04183">
    <property type="entry name" value="Por_Secre_tail"/>
    <property type="match status" value="1"/>
</dbReference>
<dbReference type="OrthoDB" id="1182309at2"/>
<name>A0A1G7HJD8_9FLAO</name>
<sequence>MKKILQLLFSVCLFGFGAAQVLKPIAQKVADQKTAKRNFAKFSPFAKDVASKNAAVYNNEASDVTVMQLKTAELQRIVSEKPQAMELSFPFEGGDVTVELIKNDIFAGGFKVGTDKGDANYTPGVYYQGIIKGDNTSVVAFSFFDNDIVGVASTNELGNIVVGKAKSSQDFVSYSDYKLKSKNPFSCSADELPENKINKPSFDPNAKKASKDANSCIRIYFEVGYGPYTQNGSNVTSTSNWVTALFNNIKTLYDNESVKVAISEIYVWTSTDPYSGQPSTILNQFRTTRTTFNGDVAQLIRNPATTSVAYVNSICSVYKYSYCGVNAQNIAVPTYSWNIEAMTHELGHNFGSPHTHACAWNGNNTAIDGCGPASGNDEGCDGPLPTTTKGTIMSYCHLVGSVGISFANGFGQQPGDLIRQTIAGKPCLGSDCINSCDVTVTGVTLSALTGNSVTATIADATGTTWKYRLSKTTDDTVVQSGSTSNKVLNFNGLDPNSFYKIEIGTECSATYQQAQVFITDGSWCGKIITDTGGENGNYSNNENWTKTFYPDAPGQKLKINFTEFNLGAHYITLRNGLANSPVFTGAARLSGSTIPNSYESTHESGAITLTFRSDDSFVGSGFKANFSCTVLAVDDVVNSKDVALYPNPVKNQFTLKGITKMKSVEVYDISGKLVKQFDTDSLSKNTFDVSRLKTGNYVVQVKTENDSFSKKLIKQ</sequence>
<protein>
    <submittedName>
        <fullName evidence="6">Por secretion system C-terminal sorting domain-containing protein</fullName>
    </submittedName>
</protein>
<feature type="domain" description="CUB" evidence="4">
    <location>
        <begin position="507"/>
        <end position="629"/>
    </location>
</feature>
<dbReference type="RefSeq" id="WP_139166566.1">
    <property type="nucleotide sequence ID" value="NZ_FNBH01000001.1"/>
</dbReference>
<dbReference type="Pfam" id="PF13688">
    <property type="entry name" value="Reprolysin_5"/>
    <property type="match status" value="1"/>
</dbReference>
<dbReference type="InterPro" id="IPR026444">
    <property type="entry name" value="Secre_tail"/>
</dbReference>
<accession>A0A1G7HJD8</accession>
<dbReference type="InterPro" id="IPR024079">
    <property type="entry name" value="MetalloPept_cat_dom_sf"/>
</dbReference>
<dbReference type="STRING" id="454006.SAMN05421825_0820"/>
<dbReference type="EMBL" id="FNBH01000001">
    <property type="protein sequence ID" value="SDF00545.1"/>
    <property type="molecule type" value="Genomic_DNA"/>
</dbReference>
<keyword evidence="7" id="KW-1185">Reference proteome</keyword>
<dbReference type="CDD" id="cd00041">
    <property type="entry name" value="CUB"/>
    <property type="match status" value="1"/>
</dbReference>
<dbReference type="InterPro" id="IPR035914">
    <property type="entry name" value="Sperma_CUB_dom_sf"/>
</dbReference>
<dbReference type="Pfam" id="PF18962">
    <property type="entry name" value="Por_Secre_tail"/>
    <property type="match status" value="1"/>
</dbReference>
<proteinExistence type="predicted"/>
<evidence type="ECO:0000256" key="2">
    <source>
        <dbReference type="ARBA" id="ARBA00023157"/>
    </source>
</evidence>
<evidence type="ECO:0000313" key="7">
    <source>
        <dbReference type="Proteomes" id="UP000199203"/>
    </source>
</evidence>
<feature type="signal peptide" evidence="3">
    <location>
        <begin position="1"/>
        <end position="19"/>
    </location>
</feature>
<dbReference type="PROSITE" id="PS50215">
    <property type="entry name" value="ADAM_MEPRO"/>
    <property type="match status" value="1"/>
</dbReference>
<feature type="chain" id="PRO_5011781140" evidence="3">
    <location>
        <begin position="20"/>
        <end position="715"/>
    </location>
</feature>
<evidence type="ECO:0000259" key="4">
    <source>
        <dbReference type="PROSITE" id="PS01180"/>
    </source>
</evidence>
<evidence type="ECO:0000256" key="3">
    <source>
        <dbReference type="SAM" id="SignalP"/>
    </source>
</evidence>
<dbReference type="SUPFAM" id="SSF49854">
    <property type="entry name" value="Spermadhesin, CUB domain"/>
    <property type="match status" value="1"/>
</dbReference>
<dbReference type="PROSITE" id="PS01180">
    <property type="entry name" value="CUB"/>
    <property type="match status" value="1"/>
</dbReference>
<dbReference type="PANTHER" id="PTHR11905:SF159">
    <property type="entry name" value="ADAM METALLOPROTEASE"/>
    <property type="match status" value="1"/>
</dbReference>
<keyword evidence="2" id="KW-1015">Disulfide bond</keyword>
<evidence type="ECO:0000313" key="6">
    <source>
        <dbReference type="EMBL" id="SDF00545.1"/>
    </source>
</evidence>
<keyword evidence="1 3" id="KW-0732">Signal</keyword>
<dbReference type="PANTHER" id="PTHR11905">
    <property type="entry name" value="ADAM A DISINTEGRIN AND METALLOPROTEASE DOMAIN"/>
    <property type="match status" value="1"/>
</dbReference>
<dbReference type="SMART" id="SM00042">
    <property type="entry name" value="CUB"/>
    <property type="match status" value="1"/>
</dbReference>
<gene>
    <name evidence="6" type="ORF">SAMN05421825_0820</name>
</gene>
<dbReference type="SUPFAM" id="SSF55486">
    <property type="entry name" value="Metalloproteases ('zincins'), catalytic domain"/>
    <property type="match status" value="1"/>
</dbReference>
<dbReference type="GO" id="GO:0006509">
    <property type="term" value="P:membrane protein ectodomain proteolysis"/>
    <property type="evidence" value="ECO:0007669"/>
    <property type="project" value="TreeGrafter"/>
</dbReference>
<dbReference type="AlphaFoldDB" id="A0A1G7HJD8"/>
<dbReference type="GO" id="GO:0004222">
    <property type="term" value="F:metalloendopeptidase activity"/>
    <property type="evidence" value="ECO:0007669"/>
    <property type="project" value="InterPro"/>
</dbReference>
<dbReference type="InterPro" id="IPR001590">
    <property type="entry name" value="Peptidase_M12B"/>
</dbReference>
<dbReference type="Proteomes" id="UP000199203">
    <property type="component" value="Unassembled WGS sequence"/>
</dbReference>
<dbReference type="InterPro" id="IPR000859">
    <property type="entry name" value="CUB_dom"/>
</dbReference>
<dbReference type="Gene3D" id="3.40.390.10">
    <property type="entry name" value="Collagenase (Catalytic Domain)"/>
    <property type="match status" value="1"/>
</dbReference>
<organism evidence="6 7">
    <name type="scientific">Epilithonimonas hungarica</name>
    <dbReference type="NCBI Taxonomy" id="454006"/>
    <lineage>
        <taxon>Bacteria</taxon>
        <taxon>Pseudomonadati</taxon>
        <taxon>Bacteroidota</taxon>
        <taxon>Flavobacteriia</taxon>
        <taxon>Flavobacteriales</taxon>
        <taxon>Weeksellaceae</taxon>
        <taxon>Chryseobacterium group</taxon>
        <taxon>Epilithonimonas</taxon>
    </lineage>
</organism>
<dbReference type="Gene3D" id="2.60.120.290">
    <property type="entry name" value="Spermadhesin, CUB domain"/>
    <property type="match status" value="1"/>
</dbReference>
<evidence type="ECO:0000259" key="5">
    <source>
        <dbReference type="PROSITE" id="PS50215"/>
    </source>
</evidence>
<evidence type="ECO:0000256" key="1">
    <source>
        <dbReference type="ARBA" id="ARBA00022729"/>
    </source>
</evidence>